<evidence type="ECO:0000313" key="2">
    <source>
        <dbReference type="EMBL" id="KDO47048.1"/>
    </source>
</evidence>
<gene>
    <name evidence="2" type="ORF">CISIN_1g038402mg</name>
</gene>
<keyword evidence="3" id="KW-1185">Reference proteome</keyword>
<feature type="region of interest" description="Disordered" evidence="1">
    <location>
        <begin position="1"/>
        <end position="38"/>
    </location>
</feature>
<name>A0A067DW09_CITSI</name>
<protein>
    <submittedName>
        <fullName evidence="2">Uncharacterized protein</fullName>
    </submittedName>
</protein>
<feature type="compositionally biased region" description="Basic residues" evidence="1">
    <location>
        <begin position="1"/>
        <end position="11"/>
    </location>
</feature>
<dbReference type="Proteomes" id="UP000027120">
    <property type="component" value="Unassembled WGS sequence"/>
</dbReference>
<dbReference type="EMBL" id="KK785193">
    <property type="protein sequence ID" value="KDO47048.1"/>
    <property type="molecule type" value="Genomic_DNA"/>
</dbReference>
<accession>A0A067DW09</accession>
<proteinExistence type="predicted"/>
<evidence type="ECO:0000256" key="1">
    <source>
        <dbReference type="SAM" id="MobiDB-lite"/>
    </source>
</evidence>
<dbReference type="AlphaFoldDB" id="A0A067DW09"/>
<evidence type="ECO:0000313" key="3">
    <source>
        <dbReference type="Proteomes" id="UP000027120"/>
    </source>
</evidence>
<sequence length="119" mass="13294">SSKQAAKRANGKHITTRDEPEDNEFSDSDSHNSVSLPKVNKKKKGLAKIDVVASIDGKRMDVLFNEIGPAVGDNSIKLISYIGSLVKQMVPITLNSWHKVDKDLRKRLWICVQVVFDMC</sequence>
<feature type="non-terminal residue" evidence="2">
    <location>
        <position position="1"/>
    </location>
</feature>
<organism evidence="2 3">
    <name type="scientific">Citrus sinensis</name>
    <name type="common">Sweet orange</name>
    <name type="synonym">Citrus aurantium var. sinensis</name>
    <dbReference type="NCBI Taxonomy" id="2711"/>
    <lineage>
        <taxon>Eukaryota</taxon>
        <taxon>Viridiplantae</taxon>
        <taxon>Streptophyta</taxon>
        <taxon>Embryophyta</taxon>
        <taxon>Tracheophyta</taxon>
        <taxon>Spermatophyta</taxon>
        <taxon>Magnoliopsida</taxon>
        <taxon>eudicotyledons</taxon>
        <taxon>Gunneridae</taxon>
        <taxon>Pentapetalae</taxon>
        <taxon>rosids</taxon>
        <taxon>malvids</taxon>
        <taxon>Sapindales</taxon>
        <taxon>Rutaceae</taxon>
        <taxon>Aurantioideae</taxon>
        <taxon>Citrus</taxon>
    </lineage>
</organism>
<reference evidence="2 3" key="1">
    <citation type="submission" date="2014-04" db="EMBL/GenBank/DDBJ databases">
        <authorList>
            <consortium name="International Citrus Genome Consortium"/>
            <person name="Gmitter F."/>
            <person name="Chen C."/>
            <person name="Farmerie W."/>
            <person name="Harkins T."/>
            <person name="Desany B."/>
            <person name="Mohiuddin M."/>
            <person name="Kodira C."/>
            <person name="Borodovsky M."/>
            <person name="Lomsadze A."/>
            <person name="Burns P."/>
            <person name="Jenkins J."/>
            <person name="Prochnik S."/>
            <person name="Shu S."/>
            <person name="Chapman J."/>
            <person name="Pitluck S."/>
            <person name="Schmutz J."/>
            <person name="Rokhsar D."/>
        </authorList>
    </citation>
    <scope>NUCLEOTIDE SEQUENCE</scope>
</reference>